<dbReference type="Pfam" id="PF00480">
    <property type="entry name" value="ROK"/>
    <property type="match status" value="1"/>
</dbReference>
<dbReference type="InterPro" id="IPR043129">
    <property type="entry name" value="ATPase_NBD"/>
</dbReference>
<evidence type="ECO:0000313" key="3">
    <source>
        <dbReference type="Proteomes" id="UP001597252"/>
    </source>
</evidence>
<dbReference type="PANTHER" id="PTHR18964">
    <property type="entry name" value="ROK (REPRESSOR, ORF, KINASE) FAMILY"/>
    <property type="match status" value="1"/>
</dbReference>
<gene>
    <name evidence="2" type="ORF">ACFQ5J_00280</name>
</gene>
<sequence>MNYLAIDIGERLMTYALVTASGAIVVKGNQLTQRADWAVFMTNLIELIDRHAADIAGVGLALPGVVDPEKGMVLQCSALPFLEGQPLVAALQRNLSVAVPVALASRVHAAALAEKWQGRLTNIADGALVVIGSQVEVAVFIDDHLYRGAHALGGLANLMVIDATNPDASGQSALGLSADGFLASVATKLQLPTGQLAAQVFHALMAQEPAAVHAFRAFTKAIAVVLYNLQSVLDLQRIVVGGPLSTQPLLAAQLGTEFTQLRVEATQAPQILTTPEIVSTRFAHDARLIGAVYPLTY</sequence>
<dbReference type="RefSeq" id="WP_164508447.1">
    <property type="nucleotide sequence ID" value="NZ_JBHTON010000001.1"/>
</dbReference>
<dbReference type="PANTHER" id="PTHR18964:SF170">
    <property type="entry name" value="SUGAR KINASE"/>
    <property type="match status" value="1"/>
</dbReference>
<protein>
    <submittedName>
        <fullName evidence="2">ROK family protein</fullName>
    </submittedName>
</protein>
<dbReference type="InterPro" id="IPR000600">
    <property type="entry name" value="ROK"/>
</dbReference>
<reference evidence="3" key="1">
    <citation type="journal article" date="2019" name="Int. J. Syst. Evol. Microbiol.">
        <title>The Global Catalogue of Microorganisms (GCM) 10K type strain sequencing project: providing services to taxonomists for standard genome sequencing and annotation.</title>
        <authorList>
            <consortium name="The Broad Institute Genomics Platform"/>
            <consortium name="The Broad Institute Genome Sequencing Center for Infectious Disease"/>
            <person name="Wu L."/>
            <person name="Ma J."/>
        </authorList>
    </citation>
    <scope>NUCLEOTIDE SEQUENCE [LARGE SCALE GENOMIC DNA]</scope>
    <source>
        <strain evidence="3">CCM 8903</strain>
    </source>
</reference>
<evidence type="ECO:0000256" key="1">
    <source>
        <dbReference type="ARBA" id="ARBA00006479"/>
    </source>
</evidence>
<keyword evidence="3" id="KW-1185">Reference proteome</keyword>
<dbReference type="Proteomes" id="UP001597252">
    <property type="component" value="Unassembled WGS sequence"/>
</dbReference>
<dbReference type="Gene3D" id="3.30.420.40">
    <property type="match status" value="2"/>
</dbReference>
<evidence type="ECO:0000313" key="2">
    <source>
        <dbReference type="EMBL" id="MFD1483685.1"/>
    </source>
</evidence>
<name>A0ABW4E5B9_9LACO</name>
<dbReference type="SUPFAM" id="SSF53067">
    <property type="entry name" value="Actin-like ATPase domain"/>
    <property type="match status" value="1"/>
</dbReference>
<accession>A0ABW4E5B9</accession>
<comment type="caution">
    <text evidence="2">The sequence shown here is derived from an EMBL/GenBank/DDBJ whole genome shotgun (WGS) entry which is preliminary data.</text>
</comment>
<dbReference type="EMBL" id="JBHTON010000001">
    <property type="protein sequence ID" value="MFD1483685.1"/>
    <property type="molecule type" value="Genomic_DNA"/>
</dbReference>
<organism evidence="2 3">
    <name type="scientific">Lacticaseibacillus baoqingensis</name>
    <dbReference type="NCBI Taxonomy" id="2486013"/>
    <lineage>
        <taxon>Bacteria</taxon>
        <taxon>Bacillati</taxon>
        <taxon>Bacillota</taxon>
        <taxon>Bacilli</taxon>
        <taxon>Lactobacillales</taxon>
        <taxon>Lactobacillaceae</taxon>
        <taxon>Lacticaseibacillus</taxon>
    </lineage>
</organism>
<proteinExistence type="inferred from homology"/>
<comment type="similarity">
    <text evidence="1">Belongs to the ROK (NagC/XylR) family.</text>
</comment>